<dbReference type="InterPro" id="IPR029460">
    <property type="entry name" value="DNAPol_HHH"/>
</dbReference>
<comment type="function">
    <text evidence="9">DNA polymerase III is a complex, multichain enzyme responsible for most of the replicative synthesis in bacteria. This DNA polymerase also exhibits 3' to 5' exonuclease activity. The alpha chain is the DNA polymerase.</text>
</comment>
<dbReference type="InterPro" id="IPR004013">
    <property type="entry name" value="PHP_dom"/>
</dbReference>
<comment type="subcellular location">
    <subcellularLocation>
        <location evidence="1">Cytoplasm</location>
    </subcellularLocation>
</comment>
<comment type="catalytic activity">
    <reaction evidence="10">
        <text>DNA(n) + a 2'-deoxyribonucleoside 5'-triphosphate = DNA(n+1) + diphosphate</text>
        <dbReference type="Rhea" id="RHEA:22508"/>
        <dbReference type="Rhea" id="RHEA-COMP:17339"/>
        <dbReference type="Rhea" id="RHEA-COMP:17340"/>
        <dbReference type="ChEBI" id="CHEBI:33019"/>
        <dbReference type="ChEBI" id="CHEBI:61560"/>
        <dbReference type="ChEBI" id="CHEBI:173112"/>
        <dbReference type="EC" id="2.7.7.7"/>
    </reaction>
</comment>
<dbReference type="NCBIfam" id="NF005298">
    <property type="entry name" value="PRK06826.1"/>
    <property type="match status" value="1"/>
</dbReference>
<dbReference type="Proteomes" id="UP001299220">
    <property type="component" value="Unassembled WGS sequence"/>
</dbReference>
<dbReference type="CDD" id="cd04485">
    <property type="entry name" value="DnaE_OBF"/>
    <property type="match status" value="1"/>
</dbReference>
<proteinExistence type="inferred from homology"/>
<evidence type="ECO:0000256" key="6">
    <source>
        <dbReference type="ARBA" id="ARBA00022695"/>
    </source>
</evidence>
<evidence type="ECO:0000313" key="13">
    <source>
        <dbReference type="Proteomes" id="UP001299220"/>
    </source>
</evidence>
<dbReference type="RefSeq" id="WP_235323142.1">
    <property type="nucleotide sequence ID" value="NZ_JAFBIT010000001.1"/>
</dbReference>
<evidence type="ECO:0000256" key="4">
    <source>
        <dbReference type="ARBA" id="ARBA00019114"/>
    </source>
</evidence>
<dbReference type="CDD" id="cd12113">
    <property type="entry name" value="PHP_PolIIIA_DnaE3"/>
    <property type="match status" value="1"/>
</dbReference>
<sequence>MAFTHLHLHTEYSLLDGACRIEQLLDRAKEMGQTSVAITDHGVMYGVIDFYKAAKARGIKPIIGCEIYVAKRGLKDKVHGIDNENRHLVLLCKNETGYRNLVAIVSKAWTEGFYNKPRADFDLLRAHSEGLIALSACLAGEIPRALSVGAYDAAKEAALRYREIFGAENFYLELQDHGLQDQAYVNPQLIRLSRETGIPLVVTNDCHYINKEDTKMHHILICIQTNRTIEDEDTLEFGSDEFYFKSEEEMRALFPDCPEAADNTQIIADRCNLEFEFGHTKLPRFDTPDGSDNREYFRRMCYDGLHRHYGEHPDKSIVDRLEYEISTIDTMGYVNYYLIVYDFIRQAKSMGIPVGPGRGSGVGSLAAYCIGITGVDPLRYDLLFERFLNPERVSMPDFDVDFSDERRQEIIEYVVGKYGADHVAQIVTFGTMAARLAIRDVGRAMAIPYNVCDTVAKLVPMELNMTLDHALESVTELRDKYESDEQVHELIDMARKIEGMPRHTSTHAAGVVITDRPVVDYVPLSMNDESVVTQFTMTAIEELGLLKMDFLGLRNLSVIDNAEKMIQKRVPGFRVENAPDDDQAVFAMITSGATEGVFQFESAGMRRVIMQSEPESIEDLIAVISLYRPGPMKFIPTYVENRKHPEKITYRHPRLSKILDVTYGCIIYQEQVMRIFRELAGYSLGRADIVRRAMSKKKHKVMEEERKYFVHGLRRADGTVEIEGCVARGVDERTAEIIYDEMESFASYAFNKSHAAAYAVVAYRTAYLKYYYPKEYMAALLTSVLGSSSKVAAYMEECGRLGIEVLPPHVNESELGFSVSKDRIRFGLLAIKNLGRGVILRLLQERRGGKFKNLYDFCKRMQGRDLNRRAVESLIRCGAFDGLGSNRREMLMAVGPILDQLDSDKRRNVEGQIGFFDFGGEEQTDSYEMPHAEEYPQAELLTMEKEVTGMYLSGHPMAPYAEVYRRDLVARMDEIAQSAAGESDKYRDEQYVDVLAIVADVKKKATKSGSNMAFVTLEDIYGSMEALVFPKVLERYSDLLSAGSAVKAHGRISFTEEKDPKLVCEYLAAPFSPEDMLAQGARTAEGRPAADHQGGKPQVQIKGYNTAYRGLYLRVPSSSHPLCRKALQYVEIFDGVTDLYLYYMDVKKLVRAPAKYRVAVNYELVAALKRLLGDENVALKEV</sequence>
<dbReference type="Pfam" id="PF07733">
    <property type="entry name" value="DNA_pol3_alpha"/>
    <property type="match status" value="1"/>
</dbReference>
<dbReference type="InterPro" id="IPR041931">
    <property type="entry name" value="DNA_pol3_alpha_thumb_dom"/>
</dbReference>
<evidence type="ECO:0000313" key="12">
    <source>
        <dbReference type="EMBL" id="MCF2652122.1"/>
    </source>
</evidence>
<keyword evidence="13" id="KW-1185">Reference proteome</keyword>
<dbReference type="Gene3D" id="1.10.10.1600">
    <property type="entry name" value="Bacterial DNA polymerase III alpha subunit, thumb domain"/>
    <property type="match status" value="1"/>
</dbReference>
<dbReference type="InterPro" id="IPR003141">
    <property type="entry name" value="Pol/His_phosphatase_N"/>
</dbReference>
<dbReference type="NCBIfam" id="NF004226">
    <property type="entry name" value="PRK05673.1"/>
    <property type="match status" value="1"/>
</dbReference>
<dbReference type="InterPro" id="IPR011708">
    <property type="entry name" value="DNA_pol3_alpha_NTPase_dom"/>
</dbReference>
<name>A0ABS9CMP3_9FIRM</name>
<evidence type="ECO:0000256" key="7">
    <source>
        <dbReference type="ARBA" id="ARBA00022705"/>
    </source>
</evidence>
<evidence type="ECO:0000259" key="11">
    <source>
        <dbReference type="SMART" id="SM00481"/>
    </source>
</evidence>
<evidence type="ECO:0000256" key="10">
    <source>
        <dbReference type="ARBA" id="ARBA00049244"/>
    </source>
</evidence>
<evidence type="ECO:0000256" key="5">
    <source>
        <dbReference type="ARBA" id="ARBA00022679"/>
    </source>
</evidence>
<comment type="caution">
    <text evidence="12">The sequence shown here is derived from an EMBL/GenBank/DDBJ whole genome shotgun (WGS) entry which is preliminary data.</text>
</comment>
<dbReference type="Pfam" id="PF01336">
    <property type="entry name" value="tRNA_anti-codon"/>
    <property type="match status" value="1"/>
</dbReference>
<reference evidence="12 13" key="1">
    <citation type="submission" date="2020-12" db="EMBL/GenBank/DDBJ databases">
        <title>Whole genome sequences of gut porcine anaerobes.</title>
        <authorList>
            <person name="Kubasova T."/>
            <person name="Jahodarova E."/>
            <person name="Rychlik I."/>
        </authorList>
    </citation>
    <scope>NUCLEOTIDE SEQUENCE [LARGE SCALE GENOMIC DNA]</scope>
    <source>
        <strain evidence="12 13">An867</strain>
    </source>
</reference>
<organism evidence="12 13">
    <name type="scientific">Anaeromassilibacillus senegalensis</name>
    <dbReference type="NCBI Taxonomy" id="1673717"/>
    <lineage>
        <taxon>Bacteria</taxon>
        <taxon>Bacillati</taxon>
        <taxon>Bacillota</taxon>
        <taxon>Clostridia</taxon>
        <taxon>Eubacteriales</taxon>
        <taxon>Acutalibacteraceae</taxon>
        <taxon>Anaeromassilibacillus</taxon>
    </lineage>
</organism>
<evidence type="ECO:0000256" key="1">
    <source>
        <dbReference type="ARBA" id="ARBA00004496"/>
    </source>
</evidence>
<dbReference type="SUPFAM" id="SSF89550">
    <property type="entry name" value="PHP domain-like"/>
    <property type="match status" value="1"/>
</dbReference>
<dbReference type="Pfam" id="PF14579">
    <property type="entry name" value="HHH_6"/>
    <property type="match status" value="1"/>
</dbReference>
<keyword evidence="7" id="KW-0235">DNA replication</keyword>
<dbReference type="InterPro" id="IPR004805">
    <property type="entry name" value="DnaE2/DnaE/PolC"/>
</dbReference>
<feature type="domain" description="Polymerase/histidinol phosphatase N-terminal" evidence="11">
    <location>
        <begin position="4"/>
        <end position="71"/>
    </location>
</feature>
<dbReference type="InterPro" id="IPR004365">
    <property type="entry name" value="NA-bd_OB_tRNA"/>
</dbReference>
<dbReference type="NCBIfam" id="TIGR00594">
    <property type="entry name" value="polc"/>
    <property type="match status" value="1"/>
</dbReference>
<dbReference type="PANTHER" id="PTHR32294:SF0">
    <property type="entry name" value="DNA POLYMERASE III SUBUNIT ALPHA"/>
    <property type="match status" value="1"/>
</dbReference>
<keyword evidence="8" id="KW-0239">DNA-directed DNA polymerase</keyword>
<dbReference type="InterPro" id="IPR040982">
    <property type="entry name" value="DNA_pol3_finger"/>
</dbReference>
<accession>A0ABS9CMP3</accession>
<dbReference type="SMART" id="SM00481">
    <property type="entry name" value="POLIIIAc"/>
    <property type="match status" value="1"/>
</dbReference>
<evidence type="ECO:0000256" key="2">
    <source>
        <dbReference type="ARBA" id="ARBA00009496"/>
    </source>
</evidence>
<protein>
    <recommendedName>
        <fullName evidence="4">DNA polymerase III subunit alpha</fullName>
        <ecNumber evidence="3">2.7.7.7</ecNumber>
    </recommendedName>
</protein>
<keyword evidence="5 12" id="KW-0808">Transferase</keyword>
<dbReference type="Gene3D" id="3.20.20.140">
    <property type="entry name" value="Metal-dependent hydrolases"/>
    <property type="match status" value="1"/>
</dbReference>
<dbReference type="Pfam" id="PF02811">
    <property type="entry name" value="PHP"/>
    <property type="match status" value="1"/>
</dbReference>
<dbReference type="EMBL" id="JAFBIT010000001">
    <property type="protein sequence ID" value="MCF2652122.1"/>
    <property type="molecule type" value="Genomic_DNA"/>
</dbReference>
<dbReference type="PANTHER" id="PTHR32294">
    <property type="entry name" value="DNA POLYMERASE III SUBUNIT ALPHA"/>
    <property type="match status" value="1"/>
</dbReference>
<comment type="similarity">
    <text evidence="2">Belongs to the DNA polymerase type-C family. DnaE subfamily.</text>
</comment>
<gene>
    <name evidence="12" type="ORF">JQM67_05875</name>
</gene>
<evidence type="ECO:0000256" key="9">
    <source>
        <dbReference type="ARBA" id="ARBA00025611"/>
    </source>
</evidence>
<dbReference type="InterPro" id="IPR016195">
    <property type="entry name" value="Pol/histidinol_Pase-like"/>
</dbReference>
<evidence type="ECO:0000256" key="8">
    <source>
        <dbReference type="ARBA" id="ARBA00022932"/>
    </source>
</evidence>
<dbReference type="GO" id="GO:0003887">
    <property type="term" value="F:DNA-directed DNA polymerase activity"/>
    <property type="evidence" value="ECO:0007669"/>
    <property type="project" value="UniProtKB-EC"/>
</dbReference>
<dbReference type="EC" id="2.7.7.7" evidence="3"/>
<dbReference type="Pfam" id="PF17657">
    <property type="entry name" value="DNA_pol3_finger"/>
    <property type="match status" value="1"/>
</dbReference>
<keyword evidence="6 12" id="KW-0548">Nucleotidyltransferase</keyword>
<dbReference type="Gene3D" id="1.10.150.870">
    <property type="match status" value="1"/>
</dbReference>
<evidence type="ECO:0000256" key="3">
    <source>
        <dbReference type="ARBA" id="ARBA00012417"/>
    </source>
</evidence>